<accession>A0A8S5PUF4</accession>
<dbReference type="EMBL" id="BK015508">
    <property type="protein sequence ID" value="DAE10376.1"/>
    <property type="molecule type" value="Genomic_DNA"/>
</dbReference>
<protein>
    <submittedName>
        <fullName evidence="1">Uncharacterized protein</fullName>
    </submittedName>
</protein>
<organism evidence="1">
    <name type="scientific">Siphoviridae sp. ctwrX9</name>
    <dbReference type="NCBI Taxonomy" id="2825735"/>
    <lineage>
        <taxon>Viruses</taxon>
        <taxon>Duplodnaviria</taxon>
        <taxon>Heunggongvirae</taxon>
        <taxon>Uroviricota</taxon>
        <taxon>Caudoviricetes</taxon>
    </lineage>
</organism>
<proteinExistence type="predicted"/>
<name>A0A8S5PUF4_9CAUD</name>
<sequence length="84" mass="10769">MDVYKHEGHTVYRFAKKFLLFKIHRKMMFWHKGKLVKNHRFIIKPNKQWRYFHWFIRQPFFYFERNNGGIYLGAPNRYFLLQRR</sequence>
<evidence type="ECO:0000313" key="1">
    <source>
        <dbReference type="EMBL" id="DAE10376.1"/>
    </source>
</evidence>
<reference evidence="1" key="1">
    <citation type="journal article" date="2021" name="Proc. Natl. Acad. Sci. U.S.A.">
        <title>A Catalog of Tens of Thousands of Viruses from Human Metagenomes Reveals Hidden Associations with Chronic Diseases.</title>
        <authorList>
            <person name="Tisza M.J."/>
            <person name="Buck C.B."/>
        </authorList>
    </citation>
    <scope>NUCLEOTIDE SEQUENCE</scope>
    <source>
        <strain evidence="1">CtwrX9</strain>
    </source>
</reference>